<dbReference type="EMBL" id="BGPR01005347">
    <property type="protein sequence ID" value="GBN09378.1"/>
    <property type="molecule type" value="Genomic_DNA"/>
</dbReference>
<evidence type="ECO:0000313" key="3">
    <source>
        <dbReference type="Proteomes" id="UP000499080"/>
    </source>
</evidence>
<proteinExistence type="predicted"/>
<evidence type="ECO:0000313" key="2">
    <source>
        <dbReference type="EMBL" id="GBN09378.1"/>
    </source>
</evidence>
<protein>
    <submittedName>
        <fullName evidence="2">Uncharacterized protein</fullName>
    </submittedName>
</protein>
<name>A0A4Y2L461_ARAVE</name>
<reference evidence="2 3" key="1">
    <citation type="journal article" date="2019" name="Sci. Rep.">
        <title>Orb-weaving spider Araneus ventricosus genome elucidates the spidroin gene catalogue.</title>
        <authorList>
            <person name="Kono N."/>
            <person name="Nakamura H."/>
            <person name="Ohtoshi R."/>
            <person name="Moran D.A.P."/>
            <person name="Shinohara A."/>
            <person name="Yoshida Y."/>
            <person name="Fujiwara M."/>
            <person name="Mori M."/>
            <person name="Tomita M."/>
            <person name="Arakawa K."/>
        </authorList>
    </citation>
    <scope>NUCLEOTIDE SEQUENCE [LARGE SCALE GENOMIC DNA]</scope>
</reference>
<feature type="region of interest" description="Disordered" evidence="1">
    <location>
        <begin position="1"/>
        <end position="30"/>
    </location>
</feature>
<dbReference type="Proteomes" id="UP000499080">
    <property type="component" value="Unassembled WGS sequence"/>
</dbReference>
<organism evidence="2 3">
    <name type="scientific">Araneus ventricosus</name>
    <name type="common">Orbweaver spider</name>
    <name type="synonym">Epeira ventricosa</name>
    <dbReference type="NCBI Taxonomy" id="182803"/>
    <lineage>
        <taxon>Eukaryota</taxon>
        <taxon>Metazoa</taxon>
        <taxon>Ecdysozoa</taxon>
        <taxon>Arthropoda</taxon>
        <taxon>Chelicerata</taxon>
        <taxon>Arachnida</taxon>
        <taxon>Araneae</taxon>
        <taxon>Araneomorphae</taxon>
        <taxon>Entelegynae</taxon>
        <taxon>Araneoidea</taxon>
        <taxon>Araneidae</taxon>
        <taxon>Araneus</taxon>
    </lineage>
</organism>
<keyword evidence="3" id="KW-1185">Reference proteome</keyword>
<gene>
    <name evidence="2" type="ORF">AVEN_89611_1</name>
</gene>
<dbReference type="AlphaFoldDB" id="A0A4Y2L461"/>
<comment type="caution">
    <text evidence="2">The sequence shown here is derived from an EMBL/GenBank/DDBJ whole genome shotgun (WGS) entry which is preliminary data.</text>
</comment>
<sequence length="107" mass="11864">MPRKIIGDKPLNRSQHPKKHKEAAKNYNSTRIGLENDLATELLRKSEKSQMRTPRQMRAEKNAAQINAISSEERVAFLQLRVALCGNIGSVGGATLDAALVYLSFNS</sequence>
<evidence type="ECO:0000256" key="1">
    <source>
        <dbReference type="SAM" id="MobiDB-lite"/>
    </source>
</evidence>
<accession>A0A4Y2L461</accession>
<feature type="compositionally biased region" description="Basic and acidic residues" evidence="1">
    <location>
        <begin position="1"/>
        <end position="11"/>
    </location>
</feature>